<keyword evidence="3 10" id="KW-0540">Nuclease</keyword>
<dbReference type="SMART" id="SM00477">
    <property type="entry name" value="NUC"/>
    <property type="match status" value="1"/>
</dbReference>
<evidence type="ECO:0000256" key="7">
    <source>
        <dbReference type="ARBA" id="ARBA00022842"/>
    </source>
</evidence>
<dbReference type="PROSITE" id="PS01070">
    <property type="entry name" value="NUCLEASE_NON_SPEC"/>
    <property type="match status" value="1"/>
</dbReference>
<evidence type="ECO:0000256" key="10">
    <source>
        <dbReference type="RuleBase" id="RU366055"/>
    </source>
</evidence>
<dbReference type="InterPro" id="IPR044929">
    <property type="entry name" value="DNA/RNA_non-sp_Endonuclease_sf"/>
</dbReference>
<dbReference type="AlphaFoldDB" id="A0A0C4YX02"/>
<reference evidence="14 15" key="1">
    <citation type="journal article" date="2015" name="Genome Announc.">
        <title>Complete Genome Sequence of Cupriavidus basilensis 4G11, Isolated from the Oak Ridge Field Research Center Site.</title>
        <authorList>
            <person name="Ray J."/>
            <person name="Waters R.J."/>
            <person name="Skerker J.M."/>
            <person name="Kuehl J.V."/>
            <person name="Price M.N."/>
            <person name="Huang J."/>
            <person name="Chakraborty R."/>
            <person name="Arkin A.P."/>
            <person name="Deutschbauer A."/>
        </authorList>
    </citation>
    <scope>NUCLEOTIDE SEQUENCE [LARGE SCALE GENOMIC DNA]</scope>
    <source>
        <strain evidence="14">4G11</strain>
    </source>
</reference>
<dbReference type="STRING" id="68895.RR42_s3425"/>
<evidence type="ECO:0000256" key="6">
    <source>
        <dbReference type="ARBA" id="ARBA00022801"/>
    </source>
</evidence>
<evidence type="ECO:0000256" key="2">
    <source>
        <dbReference type="ARBA" id="ARBA00010052"/>
    </source>
</evidence>
<gene>
    <name evidence="14" type="ORF">RR42_s3425</name>
</gene>
<accession>A0A0C4YX02</accession>
<comment type="similarity">
    <text evidence="2 10">Belongs to the DNA/RNA non-specific endonuclease family.</text>
</comment>
<dbReference type="GO" id="GO:0046872">
    <property type="term" value="F:metal ion binding"/>
    <property type="evidence" value="ECO:0007669"/>
    <property type="project" value="UniProtKB-KW"/>
</dbReference>
<name>A0A0C4YX02_9BURK</name>
<dbReference type="InterPro" id="IPR044925">
    <property type="entry name" value="His-Me_finger_sf"/>
</dbReference>
<dbReference type="OrthoDB" id="9811262at2"/>
<evidence type="ECO:0000256" key="4">
    <source>
        <dbReference type="ARBA" id="ARBA00022723"/>
    </source>
</evidence>
<keyword evidence="6 10" id="KW-0378">Hydrolase</keyword>
<protein>
    <recommendedName>
        <fullName evidence="10">Endonuclease</fullName>
        <ecNumber evidence="10">3.1.30.-</ecNumber>
    </recommendedName>
</protein>
<dbReference type="GO" id="GO:0003676">
    <property type="term" value="F:nucleic acid binding"/>
    <property type="evidence" value="ECO:0007669"/>
    <property type="project" value="InterPro"/>
</dbReference>
<keyword evidence="15" id="KW-1185">Reference proteome</keyword>
<proteinExistence type="inferred from homology"/>
<dbReference type="EC" id="3.1.30.-" evidence="10"/>
<feature type="signal peptide" evidence="11">
    <location>
        <begin position="1"/>
        <end position="22"/>
    </location>
</feature>
<dbReference type="InterPro" id="IPR040255">
    <property type="entry name" value="Non-specific_endonuclease"/>
</dbReference>
<dbReference type="SUPFAM" id="SSF54060">
    <property type="entry name" value="His-Me finger endonucleases"/>
    <property type="match status" value="1"/>
</dbReference>
<keyword evidence="11" id="KW-0732">Signal</keyword>
<evidence type="ECO:0000256" key="3">
    <source>
        <dbReference type="ARBA" id="ARBA00022722"/>
    </source>
</evidence>
<dbReference type="PANTHER" id="PTHR13966">
    <property type="entry name" value="ENDONUCLEASE RELATED"/>
    <property type="match status" value="1"/>
</dbReference>
<dbReference type="InterPro" id="IPR001604">
    <property type="entry name" value="Endo_G_ENPP1-like_dom"/>
</dbReference>
<keyword evidence="7" id="KW-0460">Magnesium</keyword>
<dbReference type="PANTHER" id="PTHR13966:SF5">
    <property type="entry name" value="ENDONUCLEASE G, MITOCHONDRIAL"/>
    <property type="match status" value="1"/>
</dbReference>
<keyword evidence="5 10" id="KW-0255">Endonuclease</keyword>
<dbReference type="Pfam" id="PF01223">
    <property type="entry name" value="Endonuclease_NS"/>
    <property type="match status" value="1"/>
</dbReference>
<evidence type="ECO:0000313" key="15">
    <source>
        <dbReference type="Proteomes" id="UP000031843"/>
    </source>
</evidence>
<dbReference type="GO" id="GO:0004519">
    <property type="term" value="F:endonuclease activity"/>
    <property type="evidence" value="ECO:0007669"/>
    <property type="project" value="UniProtKB-UniRule"/>
</dbReference>
<comment type="cofactor">
    <cofactor evidence="1 10">
        <name>Mg(2+)</name>
        <dbReference type="ChEBI" id="CHEBI:18420"/>
    </cofactor>
</comment>
<keyword evidence="4 9" id="KW-0479">Metal-binding</keyword>
<sequence length="247" mass="26981">MYFALRLVASVAICLSAAAAHAETDFESCPQFFAQGAIPQARSTENLKPRALCFEAFAVLHSGTTKTPIYVAERLNSAQVAAAQNEGRAHKFFADARLPRAERAELDDYEGSGYDRGHMAPAGDMPNATAMAQSFSLANVVPQTPKNNRKSWAGIEKATRKYVRRAKGDVYVITGPVFGSTPPAAIGPDQVWVPQYLFKLVYDTATHRAWVHWIENSDSAHPGLPISYRELVKRTGVEFLPGVALAE</sequence>
<feature type="chain" id="PRO_5002181964" description="Endonuclease" evidence="11">
    <location>
        <begin position="23"/>
        <end position="247"/>
    </location>
</feature>
<evidence type="ECO:0000256" key="1">
    <source>
        <dbReference type="ARBA" id="ARBA00001946"/>
    </source>
</evidence>
<dbReference type="InterPro" id="IPR018524">
    <property type="entry name" value="DNA/RNA_endonuclease_AS"/>
</dbReference>
<dbReference type="RefSeq" id="WP_043357402.1">
    <property type="nucleotide sequence ID" value="NZ_CP010537.1"/>
</dbReference>
<dbReference type="EMBL" id="CP010537">
    <property type="protein sequence ID" value="AJG25001.1"/>
    <property type="molecule type" value="Genomic_DNA"/>
</dbReference>
<dbReference type="SMART" id="SM00892">
    <property type="entry name" value="Endonuclease_NS"/>
    <property type="match status" value="1"/>
</dbReference>
<feature type="binding site" evidence="9">
    <location>
        <position position="148"/>
    </location>
    <ligand>
        <name>Mg(2+)</name>
        <dbReference type="ChEBI" id="CHEBI:18420"/>
        <note>catalytic</note>
    </ligand>
</feature>
<evidence type="ECO:0000256" key="11">
    <source>
        <dbReference type="SAM" id="SignalP"/>
    </source>
</evidence>
<evidence type="ECO:0000313" key="14">
    <source>
        <dbReference type="EMBL" id="AJG25001.1"/>
    </source>
</evidence>
<dbReference type="InterPro" id="IPR020821">
    <property type="entry name" value="ENPP1-3/EXOG-like_nuc-like"/>
</dbReference>
<dbReference type="GO" id="GO:0016787">
    <property type="term" value="F:hydrolase activity"/>
    <property type="evidence" value="ECO:0007669"/>
    <property type="project" value="UniProtKB-KW"/>
</dbReference>
<evidence type="ECO:0000256" key="8">
    <source>
        <dbReference type="PIRSR" id="PIRSR640255-1"/>
    </source>
</evidence>
<evidence type="ECO:0000256" key="5">
    <source>
        <dbReference type="ARBA" id="ARBA00022759"/>
    </source>
</evidence>
<feature type="active site" description="Proton acceptor" evidence="8">
    <location>
        <position position="118"/>
    </location>
</feature>
<dbReference type="KEGG" id="cbw:RR42_s3425"/>
<organism evidence="14 15">
    <name type="scientific">Cupriavidus basilensis</name>
    <dbReference type="NCBI Taxonomy" id="68895"/>
    <lineage>
        <taxon>Bacteria</taxon>
        <taxon>Pseudomonadati</taxon>
        <taxon>Pseudomonadota</taxon>
        <taxon>Betaproteobacteria</taxon>
        <taxon>Burkholderiales</taxon>
        <taxon>Burkholderiaceae</taxon>
        <taxon>Cupriavidus</taxon>
    </lineage>
</organism>
<dbReference type="Proteomes" id="UP000031843">
    <property type="component" value="Chromosome secondary"/>
</dbReference>
<feature type="domain" description="DNA/RNA non-specific endonuclease/pyrophosphatase/phosphodiesterase" evidence="13">
    <location>
        <begin position="53"/>
        <end position="246"/>
    </location>
</feature>
<evidence type="ECO:0000259" key="13">
    <source>
        <dbReference type="SMART" id="SM00892"/>
    </source>
</evidence>
<feature type="domain" description="ENPP1-3/EXOG-like endonuclease/phosphodiesterase" evidence="12">
    <location>
        <begin position="54"/>
        <end position="246"/>
    </location>
</feature>
<evidence type="ECO:0000259" key="12">
    <source>
        <dbReference type="SMART" id="SM00477"/>
    </source>
</evidence>
<dbReference type="Gene3D" id="3.40.570.10">
    <property type="entry name" value="Extracellular Endonuclease, subunit A"/>
    <property type="match status" value="1"/>
</dbReference>
<evidence type="ECO:0000256" key="9">
    <source>
        <dbReference type="PIRSR" id="PIRSR640255-2"/>
    </source>
</evidence>